<proteinExistence type="predicted"/>
<evidence type="ECO:0000313" key="2">
    <source>
        <dbReference type="EMBL" id="KAK7360453.1"/>
    </source>
</evidence>
<gene>
    <name evidence="2" type="ORF">VNO77_02447</name>
</gene>
<dbReference type="Proteomes" id="UP001367508">
    <property type="component" value="Unassembled WGS sequence"/>
</dbReference>
<name>A0AAN9RBB1_CANGL</name>
<evidence type="ECO:0000256" key="1">
    <source>
        <dbReference type="SAM" id="MobiDB-lite"/>
    </source>
</evidence>
<sequence length="142" mass="15533">MGLLGSSSEAGNGSSCLLLTYASRLLSKCSLHGDRPLDSPDLFTGLRLWSGRMRETPLMVVPDWISVVGHRCRSESGARNGRNLLNSYRYPSRPKTLGKSSLTAKEKSPNPQEAALNPVTLGLFIASLPRPFSLKFPFLFPI</sequence>
<accession>A0AAN9RBB1</accession>
<dbReference type="AlphaFoldDB" id="A0AAN9RBB1"/>
<protein>
    <submittedName>
        <fullName evidence="2">Uncharacterized protein</fullName>
    </submittedName>
</protein>
<dbReference type="EMBL" id="JAYMYQ010000001">
    <property type="protein sequence ID" value="KAK7360453.1"/>
    <property type="molecule type" value="Genomic_DNA"/>
</dbReference>
<reference evidence="2 3" key="1">
    <citation type="submission" date="2024-01" db="EMBL/GenBank/DDBJ databases">
        <title>The genomes of 5 underutilized Papilionoideae crops provide insights into root nodulation and disease resistanc.</title>
        <authorList>
            <person name="Jiang F."/>
        </authorList>
    </citation>
    <scope>NUCLEOTIDE SEQUENCE [LARGE SCALE GENOMIC DNA]</scope>
    <source>
        <strain evidence="2">LVBAO_FW01</strain>
        <tissue evidence="2">Leaves</tissue>
    </source>
</reference>
<keyword evidence="3" id="KW-1185">Reference proteome</keyword>
<feature type="region of interest" description="Disordered" evidence="1">
    <location>
        <begin position="83"/>
        <end position="111"/>
    </location>
</feature>
<organism evidence="2 3">
    <name type="scientific">Canavalia gladiata</name>
    <name type="common">Sword bean</name>
    <name type="synonym">Dolichos gladiatus</name>
    <dbReference type="NCBI Taxonomy" id="3824"/>
    <lineage>
        <taxon>Eukaryota</taxon>
        <taxon>Viridiplantae</taxon>
        <taxon>Streptophyta</taxon>
        <taxon>Embryophyta</taxon>
        <taxon>Tracheophyta</taxon>
        <taxon>Spermatophyta</taxon>
        <taxon>Magnoliopsida</taxon>
        <taxon>eudicotyledons</taxon>
        <taxon>Gunneridae</taxon>
        <taxon>Pentapetalae</taxon>
        <taxon>rosids</taxon>
        <taxon>fabids</taxon>
        <taxon>Fabales</taxon>
        <taxon>Fabaceae</taxon>
        <taxon>Papilionoideae</taxon>
        <taxon>50 kb inversion clade</taxon>
        <taxon>NPAAA clade</taxon>
        <taxon>indigoferoid/millettioid clade</taxon>
        <taxon>Phaseoleae</taxon>
        <taxon>Canavalia</taxon>
    </lineage>
</organism>
<comment type="caution">
    <text evidence="2">The sequence shown here is derived from an EMBL/GenBank/DDBJ whole genome shotgun (WGS) entry which is preliminary data.</text>
</comment>
<evidence type="ECO:0000313" key="3">
    <source>
        <dbReference type="Proteomes" id="UP001367508"/>
    </source>
</evidence>